<dbReference type="Pfam" id="PF13480">
    <property type="entry name" value="Acetyltransf_6"/>
    <property type="match status" value="1"/>
</dbReference>
<dbReference type="NCBIfam" id="TIGR03019">
    <property type="entry name" value="pepcterm_femAB"/>
    <property type="match status" value="1"/>
</dbReference>
<dbReference type="EMBL" id="WTYL01000001">
    <property type="protein sequence ID" value="MXP43490.1"/>
    <property type="molecule type" value="Genomic_DNA"/>
</dbReference>
<dbReference type="InterPro" id="IPR016181">
    <property type="entry name" value="Acyl_CoA_acyltransferase"/>
</dbReference>
<proteinExistence type="predicted"/>
<dbReference type="PANTHER" id="PTHR36174:SF1">
    <property type="entry name" value="LIPID II:GLYCINE GLYCYLTRANSFERASE"/>
    <property type="match status" value="1"/>
</dbReference>
<dbReference type="InterPro" id="IPR038740">
    <property type="entry name" value="BioF2-like_GNAT_dom"/>
</dbReference>
<sequence>MNAPFPLSAETIAAADLNDPGEFARIECFAAAMGGTPFHRPTWLCAIERGTGQQALGLVAEKAGRLTGWLPLTLVHSPLFGRALVSSGFAVGGGVLAGSQRTAMALCRRAEELAARLSCQTVELRGGDLPAQWDITTESHCGFVTDLAADDEAQLLAIPRKQRAEIRRGLKLELVVQTGRAEADRAAHYAVYAESVRNLGTPVFPRSLFDAVLDAFGDDADILTVRHNGVPVASVLSLYHGGAVMPYWGGGTFAARNLRANEVMYFELMRQAQRRGCIRFDFGRSKTGSGPYHYKKNWGFEPQPLAYASWTAEGGNARDINPNSGAYSAKIALWKRLPLPVANRLGPLIAKGLG</sequence>
<dbReference type="AlphaFoldDB" id="A0A845AZ37"/>
<organism evidence="2 3">
    <name type="scientific">Allopontixanthobacter sediminis</name>
    <dbReference type="NCBI Taxonomy" id="1689985"/>
    <lineage>
        <taxon>Bacteria</taxon>
        <taxon>Pseudomonadati</taxon>
        <taxon>Pseudomonadota</taxon>
        <taxon>Alphaproteobacteria</taxon>
        <taxon>Sphingomonadales</taxon>
        <taxon>Erythrobacteraceae</taxon>
        <taxon>Allopontixanthobacter</taxon>
    </lineage>
</organism>
<gene>
    <name evidence="2" type="ORF">GRI65_03340</name>
</gene>
<name>A0A845AZ37_9SPHN</name>
<evidence type="ECO:0000313" key="3">
    <source>
        <dbReference type="Proteomes" id="UP000431922"/>
    </source>
</evidence>
<dbReference type="InterPro" id="IPR017469">
    <property type="entry name" value="PEP-CTERM_FemAB-rel"/>
</dbReference>
<dbReference type="SUPFAM" id="SSF55729">
    <property type="entry name" value="Acyl-CoA N-acyltransferases (Nat)"/>
    <property type="match status" value="1"/>
</dbReference>
<evidence type="ECO:0000313" key="2">
    <source>
        <dbReference type="EMBL" id="MXP43490.1"/>
    </source>
</evidence>
<dbReference type="Proteomes" id="UP000431922">
    <property type="component" value="Unassembled WGS sequence"/>
</dbReference>
<dbReference type="InterPro" id="IPR050644">
    <property type="entry name" value="PG_Glycine_Bridge_Synth"/>
</dbReference>
<dbReference type="PANTHER" id="PTHR36174">
    <property type="entry name" value="LIPID II:GLYCINE GLYCYLTRANSFERASE"/>
    <property type="match status" value="1"/>
</dbReference>
<dbReference type="Gene3D" id="3.40.630.30">
    <property type="match status" value="1"/>
</dbReference>
<reference evidence="2 3" key="1">
    <citation type="submission" date="2019-12" db="EMBL/GenBank/DDBJ databases">
        <title>Genomic-based taxomic classification of the family Erythrobacteraceae.</title>
        <authorList>
            <person name="Xu L."/>
        </authorList>
    </citation>
    <scope>NUCLEOTIDE SEQUENCE [LARGE SCALE GENOMIC DNA]</scope>
    <source>
        <strain evidence="2 3">KCTC 42453</strain>
    </source>
</reference>
<dbReference type="RefSeq" id="WP_160755086.1">
    <property type="nucleotide sequence ID" value="NZ_WTYL01000001.1"/>
</dbReference>
<evidence type="ECO:0000259" key="1">
    <source>
        <dbReference type="Pfam" id="PF13480"/>
    </source>
</evidence>
<accession>A0A845AZ37</accession>
<feature type="domain" description="BioF2-like acetyltransferase" evidence="1">
    <location>
        <begin position="163"/>
        <end position="296"/>
    </location>
</feature>
<keyword evidence="3" id="KW-1185">Reference proteome</keyword>
<comment type="caution">
    <text evidence="2">The sequence shown here is derived from an EMBL/GenBank/DDBJ whole genome shotgun (WGS) entry which is preliminary data.</text>
</comment>
<protein>
    <submittedName>
        <fullName evidence="2">FemAB family PEP-CTERM system-associated protein</fullName>
    </submittedName>
</protein>
<dbReference type="OrthoDB" id="9773932at2"/>